<gene>
    <name evidence="2" type="ORF">BXY58_1433</name>
</gene>
<protein>
    <submittedName>
        <fullName evidence="2">Uncharacterized protein</fullName>
    </submittedName>
</protein>
<comment type="caution">
    <text evidence="2">The sequence shown here is derived from an EMBL/GenBank/DDBJ whole genome shotgun (WGS) entry which is preliminary data.</text>
</comment>
<proteinExistence type="predicted"/>
<dbReference type="EMBL" id="RAQH01000003">
    <property type="protein sequence ID" value="RKE88287.1"/>
    <property type="molecule type" value="Genomic_DNA"/>
</dbReference>
<keyword evidence="1" id="KW-0732">Signal</keyword>
<feature type="signal peptide" evidence="1">
    <location>
        <begin position="1"/>
        <end position="19"/>
    </location>
</feature>
<dbReference type="Proteomes" id="UP000285906">
    <property type="component" value="Unassembled WGS sequence"/>
</dbReference>
<accession>A0A420DB87</accession>
<organism evidence="2 3">
    <name type="scientific">Epilithonimonas arachidiradicis</name>
    <dbReference type="NCBI Taxonomy" id="1617282"/>
    <lineage>
        <taxon>Bacteria</taxon>
        <taxon>Pseudomonadati</taxon>
        <taxon>Bacteroidota</taxon>
        <taxon>Flavobacteriia</taxon>
        <taxon>Flavobacteriales</taxon>
        <taxon>Weeksellaceae</taxon>
        <taxon>Chryseobacterium group</taxon>
        <taxon>Epilithonimonas</taxon>
    </lineage>
</organism>
<evidence type="ECO:0000256" key="1">
    <source>
        <dbReference type="SAM" id="SignalP"/>
    </source>
</evidence>
<dbReference type="RefSeq" id="WP_147366815.1">
    <property type="nucleotide sequence ID" value="NZ_BMCW01000001.1"/>
</dbReference>
<name>A0A420DB87_9FLAO</name>
<feature type="chain" id="PRO_5019286920" evidence="1">
    <location>
        <begin position="20"/>
        <end position="249"/>
    </location>
</feature>
<evidence type="ECO:0000313" key="2">
    <source>
        <dbReference type="EMBL" id="RKE88287.1"/>
    </source>
</evidence>
<reference evidence="2 3" key="1">
    <citation type="submission" date="2018-09" db="EMBL/GenBank/DDBJ databases">
        <title>Genomic Encyclopedia of Archaeal and Bacterial Type Strains, Phase II (KMG-II): from individual species to whole genera.</title>
        <authorList>
            <person name="Goeker M."/>
        </authorList>
    </citation>
    <scope>NUCLEOTIDE SEQUENCE [LARGE SCALE GENOMIC DNA]</scope>
    <source>
        <strain evidence="2 3">DSM 27620</strain>
    </source>
</reference>
<evidence type="ECO:0000313" key="3">
    <source>
        <dbReference type="Proteomes" id="UP000285906"/>
    </source>
</evidence>
<dbReference type="OrthoDB" id="880022at2"/>
<sequence>MKINFFILLLMFCLSKNFAQNKSNDFYNDIKNYDISGILTAETIITDDNETLKKPEPIGFIGNDYQRFYIHFISVIKNNDNPYEYLVQGKTKVKETIRPFQGMLTIKSATVGKDADFPSHLQGFATCEINFYEDRKMTSTGSIKGTMTVGYIIDKNKLKYNSLAYDTDGFSNNEFKGKWTSYKTGVSKKCNWGDYRIPESGDLDIGAGEFSPDPKYFDKGWKYYILSMYGETELDTNLGKKKENEKWWK</sequence>
<dbReference type="AlphaFoldDB" id="A0A420DB87"/>